<keyword evidence="3" id="KW-1185">Reference proteome</keyword>
<gene>
    <name evidence="2" type="ORF">TCAL_15500</name>
</gene>
<accession>A0A553PTJ9</accession>
<name>A0A553PTJ9_TIGCA</name>
<dbReference type="Proteomes" id="UP000318571">
    <property type="component" value="Chromosome 12"/>
</dbReference>
<feature type="chain" id="PRO_5021699191" description="DAN domain-containing protein" evidence="1">
    <location>
        <begin position="23"/>
        <end position="108"/>
    </location>
</feature>
<feature type="signal peptide" evidence="1">
    <location>
        <begin position="1"/>
        <end position="22"/>
    </location>
</feature>
<evidence type="ECO:0000313" key="3">
    <source>
        <dbReference type="Proteomes" id="UP000318571"/>
    </source>
</evidence>
<organism evidence="2 3">
    <name type="scientific">Tigriopus californicus</name>
    <name type="common">Marine copepod</name>
    <dbReference type="NCBI Taxonomy" id="6832"/>
    <lineage>
        <taxon>Eukaryota</taxon>
        <taxon>Metazoa</taxon>
        <taxon>Ecdysozoa</taxon>
        <taxon>Arthropoda</taxon>
        <taxon>Crustacea</taxon>
        <taxon>Multicrustacea</taxon>
        <taxon>Hexanauplia</taxon>
        <taxon>Copepoda</taxon>
        <taxon>Harpacticoida</taxon>
        <taxon>Harpacticidae</taxon>
        <taxon>Tigriopus</taxon>
    </lineage>
</organism>
<protein>
    <recommendedName>
        <fullName evidence="4">DAN domain-containing protein</fullName>
    </recommendedName>
</protein>
<comment type="caution">
    <text evidence="2">The sequence shown here is derived from an EMBL/GenBank/DDBJ whole genome shotgun (WGS) entry which is preliminary data.</text>
</comment>
<dbReference type="AlphaFoldDB" id="A0A553PTJ9"/>
<evidence type="ECO:0000256" key="1">
    <source>
        <dbReference type="SAM" id="SignalP"/>
    </source>
</evidence>
<keyword evidence="1" id="KW-0732">Signal</keyword>
<evidence type="ECO:0000313" key="2">
    <source>
        <dbReference type="EMBL" id="TRY80984.1"/>
    </source>
</evidence>
<dbReference type="EMBL" id="VCGU01000001">
    <property type="protein sequence ID" value="TRY80984.1"/>
    <property type="molecule type" value="Genomic_DNA"/>
</dbReference>
<sequence>MKSTILLSFFLVFCSVIVSTTASKPCHRFGEACPRPHNRLIAYRKQPNNYMFTMMFCEIFCRKNKAQYMIFGSNTCGCFESCKNPTRVRSRRVIVMFPLQADPDKVCH</sequence>
<evidence type="ECO:0008006" key="4">
    <source>
        <dbReference type="Google" id="ProtNLM"/>
    </source>
</evidence>
<reference evidence="2 3" key="1">
    <citation type="journal article" date="2018" name="Nat. Ecol. Evol.">
        <title>Genomic signatures of mitonuclear coevolution across populations of Tigriopus californicus.</title>
        <authorList>
            <person name="Barreto F.S."/>
            <person name="Watson E.T."/>
            <person name="Lima T.G."/>
            <person name="Willett C.S."/>
            <person name="Edmands S."/>
            <person name="Li W."/>
            <person name="Burton R.S."/>
        </authorList>
    </citation>
    <scope>NUCLEOTIDE SEQUENCE [LARGE SCALE GENOMIC DNA]</scope>
    <source>
        <strain evidence="2 3">San Diego</strain>
    </source>
</reference>
<proteinExistence type="predicted"/>